<proteinExistence type="predicted"/>
<sequence length="184" mass="19376">MASGTLAVASGTDMSPVVQPSGLASPCFQLESVGPVRRFYAATRLDAVPPLAGSPGALQFSICEIVKLRLESASDGAELPCERLTASVPIRRLASAPIKRHIAAVEVAVELECMACQPSHMLDMLSDFSTEGSEPDEWIELEGFQGPLYPHSMPHFGGELCGPQAMLSPAHLHIGGGPSWPAPC</sequence>
<accession>A0A813JP59</accession>
<comment type="caution">
    <text evidence="1">The sequence shown here is derived from an EMBL/GenBank/DDBJ whole genome shotgun (WGS) entry which is preliminary data.</text>
</comment>
<organism evidence="1 2">
    <name type="scientific">Polarella glacialis</name>
    <name type="common">Dinoflagellate</name>
    <dbReference type="NCBI Taxonomy" id="89957"/>
    <lineage>
        <taxon>Eukaryota</taxon>
        <taxon>Sar</taxon>
        <taxon>Alveolata</taxon>
        <taxon>Dinophyceae</taxon>
        <taxon>Suessiales</taxon>
        <taxon>Suessiaceae</taxon>
        <taxon>Polarella</taxon>
    </lineage>
</organism>
<dbReference type="AlphaFoldDB" id="A0A813JP59"/>
<gene>
    <name evidence="1" type="ORF">PGLA2088_LOCUS22191</name>
</gene>
<dbReference type="EMBL" id="CAJNNW010025906">
    <property type="protein sequence ID" value="CAE8680922.1"/>
    <property type="molecule type" value="Genomic_DNA"/>
</dbReference>
<protein>
    <submittedName>
        <fullName evidence="1">Uncharacterized protein</fullName>
    </submittedName>
</protein>
<evidence type="ECO:0000313" key="1">
    <source>
        <dbReference type="EMBL" id="CAE8680922.1"/>
    </source>
</evidence>
<reference evidence="1" key="1">
    <citation type="submission" date="2021-02" db="EMBL/GenBank/DDBJ databases">
        <authorList>
            <person name="Dougan E. K."/>
            <person name="Rhodes N."/>
            <person name="Thang M."/>
            <person name="Chan C."/>
        </authorList>
    </citation>
    <scope>NUCLEOTIDE SEQUENCE</scope>
</reference>
<name>A0A813JP59_POLGL</name>
<dbReference type="Proteomes" id="UP000626109">
    <property type="component" value="Unassembled WGS sequence"/>
</dbReference>
<evidence type="ECO:0000313" key="2">
    <source>
        <dbReference type="Proteomes" id="UP000626109"/>
    </source>
</evidence>